<dbReference type="InterPro" id="IPR002156">
    <property type="entry name" value="RNaseH_domain"/>
</dbReference>
<feature type="domain" description="RNase H type-1" evidence="1">
    <location>
        <begin position="3"/>
        <end position="53"/>
    </location>
</feature>
<name>Q572J9_PHYIN</name>
<gene>
    <name evidence="2" type="ORF">PI35.0260c</name>
</gene>
<sequence>MILGLLKRRKEPKVKRLKHWYGLARKLADQLQITEWKHHYRRHNKTADWLANYSMDSGKSAIYGASEEEQGHDLRRMVEHWIEGDCRQWQSERDENGEQAES</sequence>
<organism evidence="2">
    <name type="scientific">Phytophthora infestans</name>
    <name type="common">Potato late blight agent</name>
    <name type="synonym">Botrytis infestans</name>
    <dbReference type="NCBI Taxonomy" id="4787"/>
    <lineage>
        <taxon>Eukaryota</taxon>
        <taxon>Sar</taxon>
        <taxon>Stramenopiles</taxon>
        <taxon>Oomycota</taxon>
        <taxon>Peronosporomycetes</taxon>
        <taxon>Peronosporales</taxon>
        <taxon>Peronosporaceae</taxon>
        <taxon>Phytophthora</taxon>
    </lineage>
</organism>
<dbReference type="GO" id="GO:0003676">
    <property type="term" value="F:nucleic acid binding"/>
    <property type="evidence" value="ECO:0007669"/>
    <property type="project" value="InterPro"/>
</dbReference>
<dbReference type="InterPro" id="IPR036397">
    <property type="entry name" value="RNaseH_sf"/>
</dbReference>
<accession>Q572J9</accession>
<evidence type="ECO:0000259" key="1">
    <source>
        <dbReference type="Pfam" id="PF13456"/>
    </source>
</evidence>
<dbReference type="Gene3D" id="3.30.420.10">
    <property type="entry name" value="Ribonuclease H-like superfamily/Ribonuclease H"/>
    <property type="match status" value="1"/>
</dbReference>
<proteinExistence type="predicted"/>
<reference evidence="2" key="1">
    <citation type="journal article" date="2005" name="Proc. Natl. Acad. Sci. U.S.A.">
        <title>An ancestral oomycete locus contains late blight avirulence gene Avr3a, encoding a protein that is recognized in the host cytoplasm.</title>
        <authorList>
            <person name="Armstrong M.R."/>
            <person name="Whisson S.C."/>
            <person name="Pritchard L."/>
            <person name="Bos J.I.B."/>
            <person name="Venter E."/>
            <person name="Avrova A.O."/>
            <person name="Rehmany A.P."/>
            <person name="Bohme U."/>
            <person name="Brooks K."/>
            <person name="Cherevach I."/>
            <person name="Hamlin N."/>
            <person name="White B."/>
            <person name="Fraser A."/>
            <person name="Lord A."/>
            <person name="Quail M.A."/>
            <person name="Churcher C."/>
            <person name="Hall N."/>
            <person name="Berriman M."/>
            <person name="Kamoun S."/>
            <person name="Beyon J.L."/>
            <person name="Birch P.R.J."/>
        </authorList>
    </citation>
    <scope>NUCLEOTIDE SEQUENCE</scope>
</reference>
<dbReference type="AlphaFoldDB" id="Q572J9"/>
<dbReference type="EMBL" id="AJ893356">
    <property type="protein sequence ID" value="CAI72275.1"/>
    <property type="molecule type" value="Genomic_DNA"/>
</dbReference>
<dbReference type="Pfam" id="PF13456">
    <property type="entry name" value="RVT_3"/>
    <property type="match status" value="1"/>
</dbReference>
<protein>
    <recommendedName>
        <fullName evidence="1">RNase H type-1 domain-containing protein</fullName>
    </recommendedName>
</protein>
<evidence type="ECO:0000313" key="2">
    <source>
        <dbReference type="EMBL" id="CAI72275.1"/>
    </source>
</evidence>
<dbReference type="VEuPathDB" id="FungiDB:PITG_11825"/>
<dbReference type="GO" id="GO:0004523">
    <property type="term" value="F:RNA-DNA hybrid ribonuclease activity"/>
    <property type="evidence" value="ECO:0007669"/>
    <property type="project" value="InterPro"/>
</dbReference>